<accession>A0A8G1RXV5</accession>
<gene>
    <name evidence="1" type="ORF">BO72DRAFT_287819</name>
</gene>
<sequence>MTSQPADCLVLVRRFCDSTEWSAMHPCTHSCPNSDLSIMMTHCKSLGHDVLHTWVYAAVEKRNWFPRHELGDVAWLHCMRCPYQGCSNVAGRSSIAREARILLLKFTDGSVESPDIDRLSTESIARNAAKPLSCHADHLPVDVPGTDAYRPIDYCSFEACRWITRITLPG</sequence>
<dbReference type="VEuPathDB" id="FungiDB:BO72DRAFT_287819"/>
<keyword evidence="2" id="KW-1185">Reference proteome</keyword>
<dbReference type="RefSeq" id="XP_040804752.1">
    <property type="nucleotide sequence ID" value="XM_040940343.1"/>
</dbReference>
<evidence type="ECO:0000313" key="1">
    <source>
        <dbReference type="EMBL" id="RAK80742.1"/>
    </source>
</evidence>
<protein>
    <submittedName>
        <fullName evidence="1">Uncharacterized protein</fullName>
    </submittedName>
</protein>
<dbReference type="AlphaFoldDB" id="A0A8G1RXV5"/>
<proteinExistence type="predicted"/>
<name>A0A8G1RXV5_9EURO</name>
<organism evidence="1 2">
    <name type="scientific">Aspergillus fijiensis CBS 313.89</name>
    <dbReference type="NCBI Taxonomy" id="1448319"/>
    <lineage>
        <taxon>Eukaryota</taxon>
        <taxon>Fungi</taxon>
        <taxon>Dikarya</taxon>
        <taxon>Ascomycota</taxon>
        <taxon>Pezizomycotina</taxon>
        <taxon>Eurotiomycetes</taxon>
        <taxon>Eurotiomycetidae</taxon>
        <taxon>Eurotiales</taxon>
        <taxon>Aspergillaceae</taxon>
        <taxon>Aspergillus</taxon>
    </lineage>
</organism>
<evidence type="ECO:0000313" key="2">
    <source>
        <dbReference type="Proteomes" id="UP000249789"/>
    </source>
</evidence>
<dbReference type="Proteomes" id="UP000249789">
    <property type="component" value="Unassembled WGS sequence"/>
</dbReference>
<reference evidence="1 2" key="1">
    <citation type="submission" date="2018-02" db="EMBL/GenBank/DDBJ databases">
        <title>The genomes of Aspergillus section Nigri reveals drivers in fungal speciation.</title>
        <authorList>
            <consortium name="DOE Joint Genome Institute"/>
            <person name="Vesth T.C."/>
            <person name="Nybo J."/>
            <person name="Theobald S."/>
            <person name="Brandl J."/>
            <person name="Frisvad J.C."/>
            <person name="Nielsen K.F."/>
            <person name="Lyhne E.K."/>
            <person name="Kogle M.E."/>
            <person name="Kuo A."/>
            <person name="Riley R."/>
            <person name="Clum A."/>
            <person name="Nolan M."/>
            <person name="Lipzen A."/>
            <person name="Salamov A."/>
            <person name="Henrissat B."/>
            <person name="Wiebenga A."/>
            <person name="De vries R.P."/>
            <person name="Grigoriev I.V."/>
            <person name="Mortensen U.H."/>
            <person name="Andersen M.R."/>
            <person name="Baker S.E."/>
        </authorList>
    </citation>
    <scope>NUCLEOTIDE SEQUENCE [LARGE SCALE GENOMIC DNA]</scope>
    <source>
        <strain evidence="1 2">CBS 313.89</strain>
    </source>
</reference>
<dbReference type="GeneID" id="63857676"/>
<dbReference type="EMBL" id="KZ824628">
    <property type="protein sequence ID" value="RAK80742.1"/>
    <property type="molecule type" value="Genomic_DNA"/>
</dbReference>